<dbReference type="Gene3D" id="3.40.50.2300">
    <property type="match status" value="1"/>
</dbReference>
<feature type="compositionally biased region" description="Gly residues" evidence="3">
    <location>
        <begin position="1423"/>
        <end position="1433"/>
    </location>
</feature>
<feature type="region of interest" description="Disordered" evidence="3">
    <location>
        <begin position="1423"/>
        <end position="1442"/>
    </location>
</feature>
<evidence type="ECO:0000256" key="4">
    <source>
        <dbReference type="SAM" id="Phobius"/>
    </source>
</evidence>
<feature type="region of interest" description="Disordered" evidence="3">
    <location>
        <begin position="176"/>
        <end position="202"/>
    </location>
</feature>
<dbReference type="InterPro" id="IPR000014">
    <property type="entry name" value="PAS"/>
</dbReference>
<dbReference type="SMART" id="SM00388">
    <property type="entry name" value="HisKA"/>
    <property type="match status" value="1"/>
</dbReference>
<feature type="domain" description="Response regulatory" evidence="6">
    <location>
        <begin position="1105"/>
        <end position="1235"/>
    </location>
</feature>
<dbReference type="PANTHER" id="PTHR43719:SF30">
    <property type="entry name" value="TWO-COMPONENT SYSTEM RESPONSE REGULATOR"/>
    <property type="match status" value="1"/>
</dbReference>
<dbReference type="Gene3D" id="1.10.287.130">
    <property type="match status" value="1"/>
</dbReference>
<dbReference type="Pfam" id="PF26131">
    <property type="entry name" value="PAS-like"/>
    <property type="match status" value="1"/>
</dbReference>
<dbReference type="PANTHER" id="PTHR43719">
    <property type="entry name" value="TWO-COMPONENT HISTIDINE KINASE"/>
    <property type="match status" value="1"/>
</dbReference>
<dbReference type="CDD" id="cd17546">
    <property type="entry name" value="REC_hyHK_CKI1_RcsC-like"/>
    <property type="match status" value="1"/>
</dbReference>
<dbReference type="InterPro" id="IPR001789">
    <property type="entry name" value="Sig_transdc_resp-reg_receiver"/>
</dbReference>
<dbReference type="Proteomes" id="UP000285146">
    <property type="component" value="Unassembled WGS sequence"/>
</dbReference>
<dbReference type="GO" id="GO:0000155">
    <property type="term" value="F:phosphorelay sensor kinase activity"/>
    <property type="evidence" value="ECO:0007669"/>
    <property type="project" value="InterPro"/>
</dbReference>
<gene>
    <name evidence="7" type="ORF">VPNG_02975</name>
</gene>
<proteinExistence type="predicted"/>
<feature type="transmembrane region" description="Helical" evidence="4">
    <location>
        <begin position="1633"/>
        <end position="1655"/>
    </location>
</feature>
<dbReference type="InterPro" id="IPR003661">
    <property type="entry name" value="HisK_dim/P_dom"/>
</dbReference>
<dbReference type="InterPro" id="IPR058846">
    <property type="entry name" value="PAS-like"/>
</dbReference>
<dbReference type="SMART" id="SM00091">
    <property type="entry name" value="PAS"/>
    <property type="match status" value="1"/>
</dbReference>
<keyword evidence="8" id="KW-1185">Reference proteome</keyword>
<dbReference type="Pfam" id="PF00072">
    <property type="entry name" value="Response_reg"/>
    <property type="match status" value="1"/>
</dbReference>
<feature type="compositionally biased region" description="Low complexity" evidence="3">
    <location>
        <begin position="1340"/>
        <end position="1362"/>
    </location>
</feature>
<dbReference type="STRING" id="1230097.A0A423XFZ1"/>
<dbReference type="Gene3D" id="3.30.450.20">
    <property type="entry name" value="PAS domain"/>
    <property type="match status" value="2"/>
</dbReference>
<dbReference type="Pfam" id="PF13188">
    <property type="entry name" value="PAS_8"/>
    <property type="match status" value="1"/>
</dbReference>
<evidence type="ECO:0000256" key="2">
    <source>
        <dbReference type="PROSITE-ProRule" id="PRU00169"/>
    </source>
</evidence>
<evidence type="ECO:0008006" key="9">
    <source>
        <dbReference type="Google" id="ProtNLM"/>
    </source>
</evidence>
<feature type="compositionally biased region" description="Basic and acidic residues" evidence="3">
    <location>
        <begin position="178"/>
        <end position="198"/>
    </location>
</feature>
<accession>A0A423XFZ1</accession>
<feature type="region of interest" description="Disordered" evidence="3">
    <location>
        <begin position="1309"/>
        <end position="1381"/>
    </location>
</feature>
<keyword evidence="1 2" id="KW-0597">Phosphoprotein</keyword>
<dbReference type="InterPro" id="IPR050956">
    <property type="entry name" value="2C_system_His_kinase"/>
</dbReference>
<keyword evidence="4" id="KW-0472">Membrane</keyword>
<feature type="region of interest" description="Disordered" evidence="3">
    <location>
        <begin position="65"/>
        <end position="97"/>
    </location>
</feature>
<feature type="domain" description="Histidine kinase" evidence="5">
    <location>
        <begin position="775"/>
        <end position="1044"/>
    </location>
</feature>
<dbReference type="InParanoid" id="A0A423XFZ1"/>
<protein>
    <recommendedName>
        <fullName evidence="9">Histidine kinase</fullName>
    </recommendedName>
</protein>
<dbReference type="EMBL" id="LKEB01000010">
    <property type="protein sequence ID" value="ROW15140.1"/>
    <property type="molecule type" value="Genomic_DNA"/>
</dbReference>
<evidence type="ECO:0000256" key="1">
    <source>
        <dbReference type="ARBA" id="ARBA00022553"/>
    </source>
</evidence>
<dbReference type="PROSITE" id="PS50110">
    <property type="entry name" value="RESPONSE_REGULATORY"/>
    <property type="match status" value="1"/>
</dbReference>
<dbReference type="SMART" id="SM00387">
    <property type="entry name" value="HATPase_c"/>
    <property type="match status" value="1"/>
</dbReference>
<evidence type="ECO:0000259" key="5">
    <source>
        <dbReference type="PROSITE" id="PS50109"/>
    </source>
</evidence>
<feature type="modified residue" description="4-aspartylphosphate" evidence="2">
    <location>
        <position position="1164"/>
    </location>
</feature>
<dbReference type="SUPFAM" id="SSF52172">
    <property type="entry name" value="CheY-like"/>
    <property type="match status" value="1"/>
</dbReference>
<dbReference type="PROSITE" id="PS50109">
    <property type="entry name" value="HIS_KIN"/>
    <property type="match status" value="1"/>
</dbReference>
<sequence length="1808" mass="202069">MDADQLDGLDALAVREVLDADSRPTFVIDLDPDEPYSAATASITPVFCNAALRTHERLLEAVLGHGGDHEPVDGGIGDDQYETPESSRQRPPRPSHEAFKRWATGVTPHDDSKDVFPLSFIYKELLWTGSTIRKRWRLISGNRLWRANGPPMDLASGAPLEVSTGRSLTAQCKRRRAVTTDDHGSVARASETNKEETLSRLNTSSSPLFYPRVSAGGSIKTGESSQPHSHNRSINISSLPGRAAIDWTVPEPECELSEHLQYVRSIDWGATSLGTIDKWTVEFRQIANLVMMNLHPSALFCGSRLTVIYNEAYANEVAGNKHPALMGADFADFFPELWDYCGPMFEESGRTGISVRKDNDYLPIYRHGMLEETYYSWTYVPIYSSGRELLGFYNGPVQTTSMVLNQRRMRTVNKIGEHTGHAKTIKQFWKLVLEALEDNPRDVPFALLYSVGEDDDGDFSSVTSEASMSLKSCHFEGALGVPEGHIAVPQQLDLRRSLEGFVPSFREAMRTREPTLLRVKDGTLPEALLEGIEWRGFGDPCREAIIFPVRPTNADNVLAFLVLGVNPRRPYDAEYKEFATMFNRQLATSLASTILFEEETRRIRDAVEAAVLERERLTQQLDLQASRLRRMTELSPLGMFLITPEGVLREVNDRFFEMTGLPRCSQFEISWMDWIMPSSTQQMEDGWHRLANEHLSWSGELQLKIRGSRPRNLHGEAIDYWVLFTAQPEISDGCLRSIMGSITDISHMKWAQGLQELQLREAEETRRQQNEFIDITSHEMRNPLSAILQCADDITTVLAECRMNGTDPTRAIIDSSLESAQTISLCVQHQKSIVDDILTISKLDSNLLLITPVATQPEQVLSRAVKMFESELQAKDIKAKFVAHPNYKRLALDWVTLDPSRVLQVLINLLTNAIKFTAPSSVRVLTMAVDASLERPVLDQVPGFQFAPSNTKTSVTSSADWGDGEVVYIIFKVQDTGCGLTAEEKQILFQRFKQASPRTHAQYGGSGLGLFISKRIAELHGGQIGVASQAGAGSMFSFYIQARRAAPPIDYQLNHVLPIERHMNGDTSLRRQLTPQRQDLATAGGQSANLLATKAKEALNPKTLTILIVEDNLINQRVLSNQLRKIGATVNLANDGVEALDFLKRTHFCEPMGSGVALDIILMDLEMPRMDGLTCVREIRRMEVEGEVVGHVPVIAVTANVRAQQVTTAKDSGMDDVLSKPFRIPDLLKKVESLLVTGGPRAAQSSPTPAHDQSQSPLFTALPLDIRREIYLQLWLECGITQHIYTFGKNSYLQSYPCILDPGAWDRNLTSPAEETSTDSSSSETQALAAADGGEHQPADEQQQEQPQQPQPQDDPGDVDGAIQDIAPGPDGPTRTIDDGQPDTPWCLHKACFERWIERWDRSFERAYSACYRSSYAAALGGGGGNGGGGGGAITTTQRQRRRPDVPLTSTLLLPLLVCKRMYKEVGESMFSSLRFSFLFSGVDTVNRLLGGVPVDLTERIRFVDVMTSSPGLFETPPPLATLVQTVCRTIQDAFPNLRELRLTLHPARPRTQIPPAETFAPLYDLARSLPNLRKFDIRLPCLCEKGCPIGYGGAPEFLRDAPFTAALVPQGWHDTGHCVMKYNINRMSKTSIALISGVIVVLIVAIAVVAVILITRSSPQRATIAVPTPSSTTYRLNEPVYDSVKFSFNIYSVGIEHRHLIEDNGTIHQIELELPSKHIKYVYLNTSSIRIFHCHEGFDRNRRELRSLQHIHIANFHLVRYHLIRVCFSINLIIHLDHEHTHRSYYLEYCRLSTMYKRPSLFWSRSY</sequence>
<evidence type="ECO:0000313" key="8">
    <source>
        <dbReference type="Proteomes" id="UP000285146"/>
    </source>
</evidence>
<evidence type="ECO:0000313" key="7">
    <source>
        <dbReference type="EMBL" id="ROW15140.1"/>
    </source>
</evidence>
<dbReference type="InterPro" id="IPR004358">
    <property type="entry name" value="Sig_transdc_His_kin-like_C"/>
</dbReference>
<dbReference type="InterPro" id="IPR035965">
    <property type="entry name" value="PAS-like_dom_sf"/>
</dbReference>
<dbReference type="Pfam" id="PF02518">
    <property type="entry name" value="HATPase_c"/>
    <property type="match status" value="1"/>
</dbReference>
<dbReference type="SUPFAM" id="SSF47384">
    <property type="entry name" value="Homodimeric domain of signal transducing histidine kinase"/>
    <property type="match status" value="1"/>
</dbReference>
<dbReference type="CDD" id="cd00130">
    <property type="entry name" value="PAS"/>
    <property type="match status" value="1"/>
</dbReference>
<name>A0A423XFZ1_9PEZI</name>
<dbReference type="InterPro" id="IPR011006">
    <property type="entry name" value="CheY-like_superfamily"/>
</dbReference>
<dbReference type="PRINTS" id="PR00344">
    <property type="entry name" value="BCTRLSENSOR"/>
</dbReference>
<evidence type="ECO:0000256" key="3">
    <source>
        <dbReference type="SAM" id="MobiDB-lite"/>
    </source>
</evidence>
<reference evidence="7 8" key="1">
    <citation type="submission" date="2015-09" db="EMBL/GenBank/DDBJ databases">
        <title>Host preference determinants of Valsa canker pathogens revealed by comparative genomics.</title>
        <authorList>
            <person name="Yin Z."/>
            <person name="Huang L."/>
        </authorList>
    </citation>
    <scope>NUCLEOTIDE SEQUENCE [LARGE SCALE GENOMIC DNA]</scope>
    <source>
        <strain evidence="7 8">SXYLt</strain>
    </source>
</reference>
<dbReference type="InterPro" id="IPR003594">
    <property type="entry name" value="HATPase_dom"/>
</dbReference>
<evidence type="ECO:0000259" key="6">
    <source>
        <dbReference type="PROSITE" id="PS50110"/>
    </source>
</evidence>
<dbReference type="InterPro" id="IPR005467">
    <property type="entry name" value="His_kinase_dom"/>
</dbReference>
<keyword evidence="4" id="KW-1133">Transmembrane helix</keyword>
<dbReference type="SUPFAM" id="SSF55785">
    <property type="entry name" value="PYP-like sensor domain (PAS domain)"/>
    <property type="match status" value="1"/>
</dbReference>
<dbReference type="InterPro" id="IPR036097">
    <property type="entry name" value="HisK_dim/P_sf"/>
</dbReference>
<organism evidence="7 8">
    <name type="scientific">Cytospora leucostoma</name>
    <dbReference type="NCBI Taxonomy" id="1230097"/>
    <lineage>
        <taxon>Eukaryota</taxon>
        <taxon>Fungi</taxon>
        <taxon>Dikarya</taxon>
        <taxon>Ascomycota</taxon>
        <taxon>Pezizomycotina</taxon>
        <taxon>Sordariomycetes</taxon>
        <taxon>Sordariomycetidae</taxon>
        <taxon>Diaporthales</taxon>
        <taxon>Cytosporaceae</taxon>
        <taxon>Cytospora</taxon>
    </lineage>
</organism>
<dbReference type="SUPFAM" id="SSF55874">
    <property type="entry name" value="ATPase domain of HSP90 chaperone/DNA topoisomerase II/histidine kinase"/>
    <property type="match status" value="1"/>
</dbReference>
<dbReference type="CDD" id="cd00082">
    <property type="entry name" value="HisKA"/>
    <property type="match status" value="1"/>
</dbReference>
<dbReference type="SMART" id="SM00448">
    <property type="entry name" value="REC"/>
    <property type="match status" value="1"/>
</dbReference>
<comment type="caution">
    <text evidence="7">The sequence shown here is derived from an EMBL/GenBank/DDBJ whole genome shotgun (WGS) entry which is preliminary data.</text>
</comment>
<keyword evidence="4" id="KW-0812">Transmembrane</keyword>
<dbReference type="OrthoDB" id="303614at2759"/>
<dbReference type="Gene3D" id="3.30.565.10">
    <property type="entry name" value="Histidine kinase-like ATPase, C-terminal domain"/>
    <property type="match status" value="1"/>
</dbReference>
<dbReference type="InterPro" id="IPR036890">
    <property type="entry name" value="HATPase_C_sf"/>
</dbReference>
<feature type="compositionally biased region" description="Low complexity" evidence="3">
    <location>
        <begin position="1310"/>
        <end position="1325"/>
    </location>
</feature>